<dbReference type="OrthoDB" id="1099963at2"/>
<evidence type="ECO:0000259" key="2">
    <source>
        <dbReference type="Pfam" id="PF04773"/>
    </source>
</evidence>
<dbReference type="Pfam" id="PF04773">
    <property type="entry name" value="FecR"/>
    <property type="match status" value="1"/>
</dbReference>
<dbReference type="GO" id="GO:0016989">
    <property type="term" value="F:sigma factor antagonist activity"/>
    <property type="evidence" value="ECO:0007669"/>
    <property type="project" value="TreeGrafter"/>
</dbReference>
<dbReference type="Gene3D" id="3.55.50.30">
    <property type="match status" value="1"/>
</dbReference>
<reference evidence="4 5" key="1">
    <citation type="submission" date="2018-06" db="EMBL/GenBank/DDBJ databases">
        <title>Genomic Encyclopedia of Archaeal and Bacterial Type Strains, Phase II (KMG-II): from individual species to whole genera.</title>
        <authorList>
            <person name="Goeker M."/>
        </authorList>
    </citation>
    <scope>NUCLEOTIDE SEQUENCE [LARGE SCALE GENOMIC DNA]</scope>
    <source>
        <strain evidence="4 5">DSM 23857</strain>
    </source>
</reference>
<sequence>MMHTDIHRMEYLLARYSEGTATAEESTELETLLLQAELRPIVIDILTKMAAESNITAHISESELEKGAAHILHRPTKKVMPLRRIWLTAASIALLLTVGTMYYINRQHPVKAPTVTVAQVVPGKDGAILTLADGSQVSLDSAANGTVAAQNGQTIVKKNGQLVFMPNEAGDPNTFTTVSTPKGRQIQLVLPDGTKAWLNAASTLLVPTKFDTQGRVVNVQGEAYFEVAKLTMPGSQQRMPFRVITRKNVYIEVLGTHFNIQTYENDNSVKATLAEGSVKVFAGNKATLIKPGEQAVVVDNQQGIEVKAVDIDEVLAWKNGTFMFKHRTPVTEVLKQIARWYDVEVVYPNGQPTAVFEGEMQRDLSFDQVVKGLSAMGLDITIEGRKLIVRQ</sequence>
<organism evidence="4 5">
    <name type="scientific">Chitinophaga skermanii</name>
    <dbReference type="NCBI Taxonomy" id="331697"/>
    <lineage>
        <taxon>Bacteria</taxon>
        <taxon>Pseudomonadati</taxon>
        <taxon>Bacteroidota</taxon>
        <taxon>Chitinophagia</taxon>
        <taxon>Chitinophagales</taxon>
        <taxon>Chitinophagaceae</taxon>
        <taxon>Chitinophaga</taxon>
    </lineage>
</organism>
<keyword evidence="5" id="KW-1185">Reference proteome</keyword>
<dbReference type="PANTHER" id="PTHR30273">
    <property type="entry name" value="PERIPLASMIC SIGNAL SENSOR AND SIGMA FACTOR ACTIVATOR FECR-RELATED"/>
    <property type="match status" value="1"/>
</dbReference>
<feature type="transmembrane region" description="Helical" evidence="1">
    <location>
        <begin position="85"/>
        <end position="104"/>
    </location>
</feature>
<dbReference type="Gene3D" id="2.60.120.1440">
    <property type="match status" value="1"/>
</dbReference>
<dbReference type="InterPro" id="IPR032508">
    <property type="entry name" value="FecR_C"/>
</dbReference>
<evidence type="ECO:0000256" key="1">
    <source>
        <dbReference type="SAM" id="Phobius"/>
    </source>
</evidence>
<dbReference type="Pfam" id="PF16344">
    <property type="entry name" value="FecR_C"/>
    <property type="match status" value="1"/>
</dbReference>
<evidence type="ECO:0000259" key="3">
    <source>
        <dbReference type="Pfam" id="PF16344"/>
    </source>
</evidence>
<accession>A0A327QWH9</accession>
<keyword evidence="1" id="KW-0812">Transmembrane</keyword>
<dbReference type="EMBL" id="QLLL01000002">
    <property type="protein sequence ID" value="RAJ08710.1"/>
    <property type="molecule type" value="Genomic_DNA"/>
</dbReference>
<dbReference type="PANTHER" id="PTHR30273:SF2">
    <property type="entry name" value="PROTEIN FECR"/>
    <property type="match status" value="1"/>
</dbReference>
<proteinExistence type="predicted"/>
<dbReference type="Proteomes" id="UP000249547">
    <property type="component" value="Unassembled WGS sequence"/>
</dbReference>
<comment type="caution">
    <text evidence="4">The sequence shown here is derived from an EMBL/GenBank/DDBJ whole genome shotgun (WGS) entry which is preliminary data.</text>
</comment>
<gene>
    <name evidence="4" type="ORF">LX64_01364</name>
</gene>
<dbReference type="RefSeq" id="WP_158538556.1">
    <property type="nucleotide sequence ID" value="NZ_QLLL01000002.1"/>
</dbReference>
<feature type="domain" description="FecR protein" evidence="2">
    <location>
        <begin position="177"/>
        <end position="279"/>
    </location>
</feature>
<keyword evidence="1" id="KW-0472">Membrane</keyword>
<feature type="domain" description="Protein FecR C-terminal" evidence="3">
    <location>
        <begin position="327"/>
        <end position="389"/>
    </location>
</feature>
<dbReference type="AlphaFoldDB" id="A0A327QWH9"/>
<name>A0A327QWH9_9BACT</name>
<keyword evidence="1" id="KW-1133">Transmembrane helix</keyword>
<dbReference type="InterPro" id="IPR012373">
    <property type="entry name" value="Ferrdict_sens_TM"/>
</dbReference>
<dbReference type="InterPro" id="IPR006860">
    <property type="entry name" value="FecR"/>
</dbReference>
<evidence type="ECO:0000313" key="5">
    <source>
        <dbReference type="Proteomes" id="UP000249547"/>
    </source>
</evidence>
<evidence type="ECO:0000313" key="4">
    <source>
        <dbReference type="EMBL" id="RAJ08710.1"/>
    </source>
</evidence>
<protein>
    <submittedName>
        <fullName evidence="4">FecR family protein</fullName>
    </submittedName>
</protein>